<gene>
    <name evidence="2" type="ORF">ACFSSB_11635</name>
</gene>
<sequence length="453" mass="52841">MFYYRYLNEEEVAFISNRINKIKRLLLGLFIITALIIAAVAFFIYSDLDTTNYAINIMFGVLILLLYSLNWFVKGYKKHVVNTKVYKSKGLYKSIYQQHGKNGRYYHTINGTIIKIPWHWQNYLKLQKEPVSFEYIVRDGVVAVSEGASNYVVSLNDTLSLDYELQNGLKKAKPLSFLNLVSFVLIIPVIIILCVNSDVTAVQNFKQLLKTEQDYITLNATEEVQQIDTPSYIKINNAWVYQYKLPYDAFGENYVISKAERDRIYYNPSSQTNYRYHFPARALTKPDKENYKKQLEKNIQQLGIKKTTDTSLWENKVNNAFKIKLAEYKNRLFRAKKMDSILQELKPKSYFFKIKDTCFNAAEQNRYNIKSSLEKTGIVHGFYSPKSNTIISFKEQEVKRKAIKNACILFCICALITIVFIMSIFKIIYNTILKKRLVEAQLNSNNGNPRIEK</sequence>
<dbReference type="RefSeq" id="WP_379904390.1">
    <property type="nucleotide sequence ID" value="NZ_JBHULM010000011.1"/>
</dbReference>
<keyword evidence="1" id="KW-0812">Transmembrane</keyword>
<name>A0ABW5K2B4_9FLAO</name>
<keyword evidence="1" id="KW-0472">Membrane</keyword>
<feature type="transmembrane region" description="Helical" evidence="1">
    <location>
        <begin position="175"/>
        <end position="193"/>
    </location>
</feature>
<keyword evidence="1" id="KW-1133">Transmembrane helix</keyword>
<accession>A0ABW5K2B4</accession>
<keyword evidence="3" id="KW-1185">Reference proteome</keyword>
<evidence type="ECO:0000313" key="2">
    <source>
        <dbReference type="EMBL" id="MFD2542971.1"/>
    </source>
</evidence>
<evidence type="ECO:0008006" key="4">
    <source>
        <dbReference type="Google" id="ProtNLM"/>
    </source>
</evidence>
<proteinExistence type="predicted"/>
<dbReference type="EMBL" id="JBHULM010000011">
    <property type="protein sequence ID" value="MFD2542971.1"/>
    <property type="molecule type" value="Genomic_DNA"/>
</dbReference>
<evidence type="ECO:0000313" key="3">
    <source>
        <dbReference type="Proteomes" id="UP001597467"/>
    </source>
</evidence>
<feature type="transmembrane region" description="Helical" evidence="1">
    <location>
        <begin position="402"/>
        <end position="429"/>
    </location>
</feature>
<feature type="transmembrane region" description="Helical" evidence="1">
    <location>
        <begin position="25"/>
        <end position="45"/>
    </location>
</feature>
<reference evidence="3" key="1">
    <citation type="journal article" date="2019" name="Int. J. Syst. Evol. Microbiol.">
        <title>The Global Catalogue of Microorganisms (GCM) 10K type strain sequencing project: providing services to taxonomists for standard genome sequencing and annotation.</title>
        <authorList>
            <consortium name="The Broad Institute Genomics Platform"/>
            <consortium name="The Broad Institute Genome Sequencing Center for Infectious Disease"/>
            <person name="Wu L."/>
            <person name="Ma J."/>
        </authorList>
    </citation>
    <scope>NUCLEOTIDE SEQUENCE [LARGE SCALE GENOMIC DNA]</scope>
    <source>
        <strain evidence="3">KCTC 42808</strain>
    </source>
</reference>
<protein>
    <recommendedName>
        <fullName evidence="4">DUF3592 domain-containing protein</fullName>
    </recommendedName>
</protein>
<evidence type="ECO:0000256" key="1">
    <source>
        <dbReference type="SAM" id="Phobius"/>
    </source>
</evidence>
<organism evidence="2 3">
    <name type="scientific">Lacinutrix gracilariae</name>
    <dbReference type="NCBI Taxonomy" id="1747198"/>
    <lineage>
        <taxon>Bacteria</taxon>
        <taxon>Pseudomonadati</taxon>
        <taxon>Bacteroidota</taxon>
        <taxon>Flavobacteriia</taxon>
        <taxon>Flavobacteriales</taxon>
        <taxon>Flavobacteriaceae</taxon>
        <taxon>Lacinutrix</taxon>
    </lineage>
</organism>
<comment type="caution">
    <text evidence="2">The sequence shown here is derived from an EMBL/GenBank/DDBJ whole genome shotgun (WGS) entry which is preliminary data.</text>
</comment>
<feature type="transmembrane region" description="Helical" evidence="1">
    <location>
        <begin position="51"/>
        <end position="73"/>
    </location>
</feature>
<dbReference type="Proteomes" id="UP001597467">
    <property type="component" value="Unassembled WGS sequence"/>
</dbReference>